<keyword evidence="3" id="KW-1185">Reference proteome</keyword>
<evidence type="ECO:0000313" key="3">
    <source>
        <dbReference type="Proteomes" id="UP001321749"/>
    </source>
</evidence>
<feature type="signal peptide" evidence="1">
    <location>
        <begin position="1"/>
        <end position="17"/>
    </location>
</feature>
<reference evidence="2" key="2">
    <citation type="submission" date="2023-06" db="EMBL/GenBank/DDBJ databases">
        <authorList>
            <consortium name="Lawrence Berkeley National Laboratory"/>
            <person name="Mondo S.J."/>
            <person name="Hensen N."/>
            <person name="Bonometti L."/>
            <person name="Westerberg I."/>
            <person name="Brannstrom I.O."/>
            <person name="Guillou S."/>
            <person name="Cros-Aarteil S."/>
            <person name="Calhoun S."/>
            <person name="Haridas S."/>
            <person name="Kuo A."/>
            <person name="Pangilinan J."/>
            <person name="Riley R."/>
            <person name="Labutti K."/>
            <person name="Andreopoulos B."/>
            <person name="Lipzen A."/>
            <person name="Chen C."/>
            <person name="Yanf M."/>
            <person name="Daum C."/>
            <person name="Ng V."/>
            <person name="Clum A."/>
            <person name="Steindorff A."/>
            <person name="Ohm R."/>
            <person name="Martin F."/>
            <person name="Silar P."/>
            <person name="Natvig D."/>
            <person name="Lalanne C."/>
            <person name="Gautier V."/>
            <person name="Ament-Velasquez S.L."/>
            <person name="Kruys A."/>
            <person name="Hutchinson M.I."/>
            <person name="Powell A.J."/>
            <person name="Barry K."/>
            <person name="Miller A.N."/>
            <person name="Grigoriev I.V."/>
            <person name="Debuchy R."/>
            <person name="Gladieux P."/>
            <person name="Thoren M.H."/>
            <person name="Johannesson H."/>
        </authorList>
    </citation>
    <scope>NUCLEOTIDE SEQUENCE</scope>
    <source>
        <strain evidence="2">PSN324</strain>
    </source>
</reference>
<dbReference type="EMBL" id="MU864929">
    <property type="protein sequence ID" value="KAK4466791.1"/>
    <property type="molecule type" value="Genomic_DNA"/>
</dbReference>
<keyword evidence="1" id="KW-0732">Signal</keyword>
<reference evidence="2" key="1">
    <citation type="journal article" date="2023" name="Mol. Phylogenet. Evol.">
        <title>Genome-scale phylogeny and comparative genomics of the fungal order Sordariales.</title>
        <authorList>
            <person name="Hensen N."/>
            <person name="Bonometti L."/>
            <person name="Westerberg I."/>
            <person name="Brannstrom I.O."/>
            <person name="Guillou S."/>
            <person name="Cros-Aarteil S."/>
            <person name="Calhoun S."/>
            <person name="Haridas S."/>
            <person name="Kuo A."/>
            <person name="Mondo S."/>
            <person name="Pangilinan J."/>
            <person name="Riley R."/>
            <person name="LaButti K."/>
            <person name="Andreopoulos B."/>
            <person name="Lipzen A."/>
            <person name="Chen C."/>
            <person name="Yan M."/>
            <person name="Daum C."/>
            <person name="Ng V."/>
            <person name="Clum A."/>
            <person name="Steindorff A."/>
            <person name="Ohm R.A."/>
            <person name="Martin F."/>
            <person name="Silar P."/>
            <person name="Natvig D.O."/>
            <person name="Lalanne C."/>
            <person name="Gautier V."/>
            <person name="Ament-Velasquez S.L."/>
            <person name="Kruys A."/>
            <person name="Hutchinson M.I."/>
            <person name="Powell A.J."/>
            <person name="Barry K."/>
            <person name="Miller A.N."/>
            <person name="Grigoriev I.V."/>
            <person name="Debuchy R."/>
            <person name="Gladieux P."/>
            <person name="Hiltunen Thoren M."/>
            <person name="Johannesson H."/>
        </authorList>
    </citation>
    <scope>NUCLEOTIDE SEQUENCE</scope>
    <source>
        <strain evidence="2">PSN324</strain>
    </source>
</reference>
<feature type="chain" id="PRO_5043676069" evidence="1">
    <location>
        <begin position="18"/>
        <end position="135"/>
    </location>
</feature>
<comment type="caution">
    <text evidence="2">The sequence shown here is derived from an EMBL/GenBank/DDBJ whole genome shotgun (WGS) entry which is preliminary data.</text>
</comment>
<protein>
    <submittedName>
        <fullName evidence="2">Uncharacterized protein</fullName>
    </submittedName>
</protein>
<proteinExistence type="predicted"/>
<organism evidence="2 3">
    <name type="scientific">Cladorrhinum samala</name>
    <dbReference type="NCBI Taxonomy" id="585594"/>
    <lineage>
        <taxon>Eukaryota</taxon>
        <taxon>Fungi</taxon>
        <taxon>Dikarya</taxon>
        <taxon>Ascomycota</taxon>
        <taxon>Pezizomycotina</taxon>
        <taxon>Sordariomycetes</taxon>
        <taxon>Sordariomycetidae</taxon>
        <taxon>Sordariales</taxon>
        <taxon>Podosporaceae</taxon>
        <taxon>Cladorrhinum</taxon>
    </lineage>
</organism>
<accession>A0AAV9I7G0</accession>
<dbReference type="Proteomes" id="UP001321749">
    <property type="component" value="Unassembled WGS sequence"/>
</dbReference>
<name>A0AAV9I7G0_9PEZI</name>
<dbReference type="AlphaFoldDB" id="A0AAV9I7G0"/>
<sequence>MHLHHLLLITLPSLGSPADWSPTLQCVNTPHPLVVSDTIAAAQQLADWCGRLGPVTENSKISWVRNDSRAYICNYNWWHWDSCRWDEIFGAWVDIQKSCGLGSGGWMFYPEDDGDRIGGKTIGFDYKKNNFCSNL</sequence>
<gene>
    <name evidence="2" type="ORF">QBC42DRAFT_318840</name>
</gene>
<evidence type="ECO:0000313" key="2">
    <source>
        <dbReference type="EMBL" id="KAK4466791.1"/>
    </source>
</evidence>
<evidence type="ECO:0000256" key="1">
    <source>
        <dbReference type="SAM" id="SignalP"/>
    </source>
</evidence>